<evidence type="ECO:0000313" key="2">
    <source>
        <dbReference type="Proteomes" id="UP000011944"/>
    </source>
</evidence>
<dbReference type="Proteomes" id="UP000011944">
    <property type="component" value="Unassembled WGS sequence"/>
</dbReference>
<organism evidence="1 2">
    <name type="scientific">Clostridium botulinum CFSAN001627</name>
    <dbReference type="NCBI Taxonomy" id="1232189"/>
    <lineage>
        <taxon>Bacteria</taxon>
        <taxon>Bacillati</taxon>
        <taxon>Bacillota</taxon>
        <taxon>Clostridia</taxon>
        <taxon>Eubacteriales</taxon>
        <taxon>Clostridiaceae</taxon>
        <taxon>Clostridium</taxon>
    </lineage>
</organism>
<sequence>RMAKGTTTEKGLVKTYFANPFGPAQKMEDTEKLLVEYFNKFFQSGVKVGQLRTRLGISGMEKDGPKKAAISLLEEIKNI</sequence>
<comment type="caution">
    <text evidence="1">The sequence shown here is derived from an EMBL/GenBank/DDBJ whole genome shotgun (WGS) entry which is preliminary data.</text>
</comment>
<reference evidence="1 2" key="2">
    <citation type="submission" date="2013-03" db="EMBL/GenBank/DDBJ databases">
        <title>Diversity in Clostridium botulinum.</title>
        <authorList>
            <person name="Timme R.E."/>
            <person name="Allard M."/>
            <person name="Luo Y."/>
            <person name="Strain E."/>
            <person name="Gonzalez-Escalona N."/>
            <person name="Brown E."/>
        </authorList>
    </citation>
    <scope>NUCLEOTIDE SEQUENCE [LARGE SCALE GENOMIC DNA]</scope>
    <source>
        <strain evidence="1 2">CFSAN001627</strain>
    </source>
</reference>
<proteinExistence type="predicted"/>
<reference evidence="1 2" key="1">
    <citation type="submission" date="2012-10" db="EMBL/GenBank/DDBJ databases">
        <authorList>
            <person name="Strain E.A."/>
            <person name="Brown E."/>
            <person name="Allard M.W."/>
            <person name="Gonzalez-Escalona N."/>
            <person name="Timme R."/>
        </authorList>
    </citation>
    <scope>NUCLEOTIDE SEQUENCE [LARGE SCALE GENOMIC DNA]</scope>
    <source>
        <strain evidence="1 2">CFSAN001627</strain>
    </source>
</reference>
<dbReference type="PATRIC" id="fig|1232189.3.peg.2065"/>
<dbReference type="EMBL" id="AMXI01000759">
    <property type="protein sequence ID" value="EKN41471.1"/>
    <property type="molecule type" value="Genomic_DNA"/>
</dbReference>
<feature type="non-terminal residue" evidence="1">
    <location>
        <position position="1"/>
    </location>
</feature>
<gene>
    <name evidence="1" type="ORF">CFSAN001627_13033</name>
</gene>
<evidence type="ECO:0000313" key="1">
    <source>
        <dbReference type="EMBL" id="EKN41471.1"/>
    </source>
</evidence>
<protein>
    <submittedName>
        <fullName evidence="1">Uncharacterized protein</fullName>
    </submittedName>
</protein>
<dbReference type="AlphaFoldDB" id="M1ZQL0"/>
<name>M1ZQL0_CLOBO</name>
<accession>M1ZQL0</accession>